<organism evidence="3">
    <name type="scientific">Brassica oleracea</name>
    <name type="common">Wild cabbage</name>
    <dbReference type="NCBI Taxonomy" id="3712"/>
    <lineage>
        <taxon>Eukaryota</taxon>
        <taxon>Viridiplantae</taxon>
        <taxon>Streptophyta</taxon>
        <taxon>Embryophyta</taxon>
        <taxon>Tracheophyta</taxon>
        <taxon>Spermatophyta</taxon>
        <taxon>Magnoliopsida</taxon>
        <taxon>eudicotyledons</taxon>
        <taxon>Gunneridae</taxon>
        <taxon>Pentapetalae</taxon>
        <taxon>rosids</taxon>
        <taxon>malvids</taxon>
        <taxon>Brassicales</taxon>
        <taxon>Brassicaceae</taxon>
        <taxon>Brassiceae</taxon>
        <taxon>Brassica</taxon>
    </lineage>
</organism>
<dbReference type="Pfam" id="PF01535">
    <property type="entry name" value="PPR"/>
    <property type="match status" value="2"/>
</dbReference>
<dbReference type="Pfam" id="PF13041">
    <property type="entry name" value="PPR_2"/>
    <property type="match status" value="1"/>
</dbReference>
<dbReference type="NCBIfam" id="TIGR00756">
    <property type="entry name" value="PPR"/>
    <property type="match status" value="3"/>
</dbReference>
<keyword evidence="1" id="KW-0677">Repeat</keyword>
<dbReference type="EMBL" id="LR031877">
    <property type="protein sequence ID" value="VDD42197.1"/>
    <property type="molecule type" value="Genomic_DNA"/>
</dbReference>
<reference evidence="3" key="1">
    <citation type="submission" date="2018-11" db="EMBL/GenBank/DDBJ databases">
        <authorList>
            <consortium name="Genoscope - CEA"/>
            <person name="William W."/>
        </authorList>
    </citation>
    <scope>NUCLEOTIDE SEQUENCE</scope>
</reference>
<proteinExistence type="predicted"/>
<sequence length="239" mass="26447">MFFRICSRSVPSYRLFELVNRFIAQRVRASGLDGDGGFNRSGCHKEAVVMFQKMHHLGFLPDEVAVSSVLPSVGDSERLDIGRQIHGYVIKQGLVKDKCVFELMETGVCNACITGLSRNGLVDKAVEMFGLFKEKNMELNVVSWTSIIAGCAQNGKDIEALELFREMQVAGVKPNRVTIPSMLPACGNIAALLHGRSAHGFAVRLHLLDDVHVGIDILLEFVNEWILNAWEGQGSHEHI</sequence>
<protein>
    <submittedName>
        <fullName evidence="3">Uncharacterized protein</fullName>
    </submittedName>
</protein>
<evidence type="ECO:0000256" key="1">
    <source>
        <dbReference type="ARBA" id="ARBA00022737"/>
    </source>
</evidence>
<evidence type="ECO:0000256" key="2">
    <source>
        <dbReference type="PROSITE-ProRule" id="PRU00708"/>
    </source>
</evidence>
<dbReference type="PANTHER" id="PTHR47928">
    <property type="entry name" value="REPEAT-CONTAINING PROTEIN, PUTATIVE-RELATED"/>
    <property type="match status" value="1"/>
</dbReference>
<dbReference type="InterPro" id="IPR050421">
    <property type="entry name" value="PPR"/>
</dbReference>
<name>A0A3P6ED44_BRAOL</name>
<gene>
    <name evidence="3" type="ORF">BOLC5T29744H</name>
</gene>
<dbReference type="AlphaFoldDB" id="A0A3P6ED44"/>
<dbReference type="PANTHER" id="PTHR47928:SF72">
    <property type="entry name" value="PENTACOTRIPEPTIDE-REPEAT REGION OF PRORP DOMAIN-CONTAINING PROTEIN"/>
    <property type="match status" value="1"/>
</dbReference>
<dbReference type="InterPro" id="IPR011990">
    <property type="entry name" value="TPR-like_helical_dom_sf"/>
</dbReference>
<dbReference type="Gene3D" id="1.25.40.10">
    <property type="entry name" value="Tetratricopeptide repeat domain"/>
    <property type="match status" value="1"/>
</dbReference>
<dbReference type="InterPro" id="IPR002885">
    <property type="entry name" value="PPR_rpt"/>
</dbReference>
<feature type="repeat" description="PPR" evidence="2">
    <location>
        <begin position="140"/>
        <end position="174"/>
    </location>
</feature>
<dbReference type="PROSITE" id="PS51375">
    <property type="entry name" value="PPR"/>
    <property type="match status" value="1"/>
</dbReference>
<evidence type="ECO:0000313" key="3">
    <source>
        <dbReference type="EMBL" id="VDD42197.1"/>
    </source>
</evidence>
<accession>A0A3P6ED44</accession>